<accession>A0ACB9RF23</accession>
<comment type="caution">
    <text evidence="1">The sequence shown here is derived from an EMBL/GenBank/DDBJ whole genome shotgun (WGS) entry which is preliminary data.</text>
</comment>
<dbReference type="Proteomes" id="UP001057402">
    <property type="component" value="Chromosome 4"/>
</dbReference>
<name>A0ACB9RF23_9MYRT</name>
<reference evidence="2" key="1">
    <citation type="journal article" date="2023" name="Front. Plant Sci.">
        <title>Chromosomal-level genome assembly of Melastoma candidum provides insights into trichome evolution.</title>
        <authorList>
            <person name="Zhong Y."/>
            <person name="Wu W."/>
            <person name="Sun C."/>
            <person name="Zou P."/>
            <person name="Liu Y."/>
            <person name="Dai S."/>
            <person name="Zhou R."/>
        </authorList>
    </citation>
    <scope>NUCLEOTIDE SEQUENCE [LARGE SCALE GENOMIC DNA]</scope>
</reference>
<organism evidence="1 2">
    <name type="scientific">Melastoma candidum</name>
    <dbReference type="NCBI Taxonomy" id="119954"/>
    <lineage>
        <taxon>Eukaryota</taxon>
        <taxon>Viridiplantae</taxon>
        <taxon>Streptophyta</taxon>
        <taxon>Embryophyta</taxon>
        <taxon>Tracheophyta</taxon>
        <taxon>Spermatophyta</taxon>
        <taxon>Magnoliopsida</taxon>
        <taxon>eudicotyledons</taxon>
        <taxon>Gunneridae</taxon>
        <taxon>Pentapetalae</taxon>
        <taxon>rosids</taxon>
        <taxon>malvids</taxon>
        <taxon>Myrtales</taxon>
        <taxon>Melastomataceae</taxon>
        <taxon>Melastomatoideae</taxon>
        <taxon>Melastomateae</taxon>
        <taxon>Melastoma</taxon>
    </lineage>
</organism>
<gene>
    <name evidence="1" type="ORF">MLD38_014779</name>
</gene>
<proteinExistence type="predicted"/>
<protein>
    <submittedName>
        <fullName evidence="1">Uncharacterized protein</fullName>
    </submittedName>
</protein>
<dbReference type="EMBL" id="CM042883">
    <property type="protein sequence ID" value="KAI4377093.1"/>
    <property type="molecule type" value="Genomic_DNA"/>
</dbReference>
<sequence>MAVSSGSEDGAHLSRESGGPPALESSSSSESLATFRNVIAAENEAEIYVRIRNLENLQYYNLPPQNNQGEYEQIVRDNFNQALDVEHYRQIMDSEYFDLRVLEQKGFLQEKLHSLMLEEDRLSRILELSPYSDIRKEAFHFLQDKLEPLEDLRYPFQKHLMEGSLSFFRQQLEQHGRQSEIYREFYEHFSDQHFRRLLGLPLP</sequence>
<keyword evidence="2" id="KW-1185">Reference proteome</keyword>
<evidence type="ECO:0000313" key="2">
    <source>
        <dbReference type="Proteomes" id="UP001057402"/>
    </source>
</evidence>
<evidence type="ECO:0000313" key="1">
    <source>
        <dbReference type="EMBL" id="KAI4377093.1"/>
    </source>
</evidence>